<keyword evidence="1" id="KW-0863">Zinc-finger</keyword>
<feature type="region of interest" description="Disordered" evidence="3">
    <location>
        <begin position="502"/>
        <end position="525"/>
    </location>
</feature>
<dbReference type="InterPro" id="IPR007527">
    <property type="entry name" value="Znf_SWIM"/>
</dbReference>
<dbReference type="PROSITE" id="PS50966">
    <property type="entry name" value="ZF_SWIM"/>
    <property type="match status" value="1"/>
</dbReference>
<gene>
    <name evidence="5" type="ORF">ACFFJD_01845</name>
</gene>
<feature type="domain" description="SWIM-type" evidence="4">
    <location>
        <begin position="588"/>
        <end position="624"/>
    </location>
</feature>
<accession>A0ABV6H3Z0</accession>
<evidence type="ECO:0000256" key="1">
    <source>
        <dbReference type="PROSITE-ProRule" id="PRU00325"/>
    </source>
</evidence>
<reference evidence="5 6" key="1">
    <citation type="submission" date="2024-09" db="EMBL/GenBank/DDBJ databases">
        <authorList>
            <person name="Sun Q."/>
            <person name="Mori K."/>
        </authorList>
    </citation>
    <scope>NUCLEOTIDE SEQUENCE [LARGE SCALE GENOMIC DNA]</scope>
    <source>
        <strain evidence="5 6">CCM 7957</strain>
    </source>
</reference>
<evidence type="ECO:0000256" key="3">
    <source>
        <dbReference type="SAM" id="MobiDB-lite"/>
    </source>
</evidence>
<sequence>MGAFKKMSRFNGDGVLHDAQTQSLLHEANHELEASTPITTEQQIALMDSYIAEIEADPNLTDGEKYRPYTGKAGQTGIVTRIQEAKQWLLTGKDRHGNPVSGAQLNSAAQLSAVLRMGGRQGSHQAAQLNFLEMNARHRGLSMKEVSAEWRALMNQSGDFSNISLKDSFRDKLGSGEGTEKSDTRPASLAETLSLAGMTARDQDELGQSGRERNAMAVMERRRLEAIAAQPSRPSMHDDFCAKRTFADPNNKGNLVRCGHCGQFGHEDAACPNDALVSQRDQIAADRQTLDNAVEATKWRKVLNADDEQLAEVCSRLYPDQTPDSLRATGTARIQELVGDNELSDRQIARRKKELDEAEADLRAAFDKEGGSVSWVQEARYNPGNGVLQITPHPYVRKDGTVTPPTPFRRRISPEAWAQLTDGTDTFGKRLHALGLSARDSGEAYGFENAADAAAAATVTKCNSCGQFASMNSQHRCPVSGGPSEEVPARNAANNQAFREAVRDGGRKLPPRPRNLVTGLSRAPGRPVTISDVGGEKVEGRMHVSTKAAVDEATATNSTIAEVGIQADLPGANVHGQVRVWSEDGQRYLSPFDDRGRSTLRCNCPAFASNGRCRHVDGIAVAAGNHYRAANGSRRRPDSNPEAIGGLSLDAPMSASSRVDYATLTARRGERNDEFLSALAKRSHAGTLANAPVTMPPTTMDGAPIAEPTTWSRDEEAAVGSRAVADIDLNDTVAVQKRLRKVLSGRGPRRTFPVSRDSDGGINIGIQRSARGSKTIAAQRRELRELLGLPANASLKNGYYIPPTGSARAEALDRVYGDPQRVQRSRWVLNPTSATLDQEHRGRVAAEHKF</sequence>
<dbReference type="Proteomes" id="UP001589783">
    <property type="component" value="Unassembled WGS sequence"/>
</dbReference>
<keyword evidence="2" id="KW-0175">Coiled coil</keyword>
<keyword evidence="6" id="KW-1185">Reference proteome</keyword>
<evidence type="ECO:0000259" key="4">
    <source>
        <dbReference type="PROSITE" id="PS50966"/>
    </source>
</evidence>
<evidence type="ECO:0000313" key="6">
    <source>
        <dbReference type="Proteomes" id="UP001589783"/>
    </source>
</evidence>
<comment type="caution">
    <text evidence="5">The sequence shown here is derived from an EMBL/GenBank/DDBJ whole genome shotgun (WGS) entry which is preliminary data.</text>
</comment>
<organism evidence="5 6">
    <name type="scientific">Gordonia phosphorivorans</name>
    <dbReference type="NCBI Taxonomy" id="1056982"/>
    <lineage>
        <taxon>Bacteria</taxon>
        <taxon>Bacillati</taxon>
        <taxon>Actinomycetota</taxon>
        <taxon>Actinomycetes</taxon>
        <taxon>Mycobacteriales</taxon>
        <taxon>Gordoniaceae</taxon>
        <taxon>Gordonia</taxon>
    </lineage>
</organism>
<keyword evidence="1" id="KW-0479">Metal-binding</keyword>
<name>A0ABV6H3Z0_9ACTN</name>
<feature type="region of interest" description="Disordered" evidence="3">
    <location>
        <begin position="630"/>
        <end position="649"/>
    </location>
</feature>
<evidence type="ECO:0000256" key="2">
    <source>
        <dbReference type="SAM" id="Coils"/>
    </source>
</evidence>
<feature type="coiled-coil region" evidence="2">
    <location>
        <begin position="341"/>
        <end position="368"/>
    </location>
</feature>
<keyword evidence="1" id="KW-0862">Zinc</keyword>
<proteinExistence type="predicted"/>
<evidence type="ECO:0000313" key="5">
    <source>
        <dbReference type="EMBL" id="MFC0313595.1"/>
    </source>
</evidence>
<dbReference type="EMBL" id="JBHLWV010000006">
    <property type="protein sequence ID" value="MFC0313595.1"/>
    <property type="molecule type" value="Genomic_DNA"/>
</dbReference>
<protein>
    <recommendedName>
        <fullName evidence="4">SWIM-type domain-containing protein</fullName>
    </recommendedName>
</protein>